<keyword evidence="2" id="KW-1185">Reference proteome</keyword>
<gene>
    <name evidence="1" type="ORF">Cgig2_016994</name>
</gene>
<protein>
    <recommendedName>
        <fullName evidence="3">Endonuclease/exonuclease/phosphatase domain-containing protein</fullName>
    </recommendedName>
</protein>
<dbReference type="AlphaFoldDB" id="A0A9Q1KIN5"/>
<name>A0A9Q1KIN5_9CARY</name>
<dbReference type="OrthoDB" id="1296323at2759"/>
<evidence type="ECO:0000313" key="1">
    <source>
        <dbReference type="EMBL" id="KAJ8443511.1"/>
    </source>
</evidence>
<dbReference type="Gene3D" id="3.60.10.10">
    <property type="entry name" value="Endonuclease/exonuclease/phosphatase"/>
    <property type="match status" value="1"/>
</dbReference>
<dbReference type="PANTHER" id="PTHR35218:SF9">
    <property type="entry name" value="ENDONUCLEASE_EXONUCLEASE_PHOSPHATASE DOMAIN-CONTAINING PROTEIN"/>
    <property type="match status" value="1"/>
</dbReference>
<organism evidence="1 2">
    <name type="scientific">Carnegiea gigantea</name>
    <dbReference type="NCBI Taxonomy" id="171969"/>
    <lineage>
        <taxon>Eukaryota</taxon>
        <taxon>Viridiplantae</taxon>
        <taxon>Streptophyta</taxon>
        <taxon>Embryophyta</taxon>
        <taxon>Tracheophyta</taxon>
        <taxon>Spermatophyta</taxon>
        <taxon>Magnoliopsida</taxon>
        <taxon>eudicotyledons</taxon>
        <taxon>Gunneridae</taxon>
        <taxon>Pentapetalae</taxon>
        <taxon>Caryophyllales</taxon>
        <taxon>Cactineae</taxon>
        <taxon>Cactaceae</taxon>
        <taxon>Cactoideae</taxon>
        <taxon>Echinocereeae</taxon>
        <taxon>Carnegiea</taxon>
    </lineage>
</organism>
<reference evidence="1" key="1">
    <citation type="submission" date="2022-04" db="EMBL/GenBank/DDBJ databases">
        <title>Carnegiea gigantea Genome sequencing and assembly v2.</title>
        <authorList>
            <person name="Copetti D."/>
            <person name="Sanderson M.J."/>
            <person name="Burquez A."/>
            <person name="Wojciechowski M.F."/>
        </authorList>
    </citation>
    <scope>NUCLEOTIDE SEQUENCE</scope>
    <source>
        <strain evidence="1">SGP5-SGP5p</strain>
        <tissue evidence="1">Aerial part</tissue>
    </source>
</reference>
<dbReference type="EMBL" id="JAKOGI010000117">
    <property type="protein sequence ID" value="KAJ8443511.1"/>
    <property type="molecule type" value="Genomic_DNA"/>
</dbReference>
<proteinExistence type="predicted"/>
<accession>A0A9Q1KIN5</accession>
<dbReference type="InterPro" id="IPR036691">
    <property type="entry name" value="Endo/exonu/phosph_ase_sf"/>
</dbReference>
<sequence length="198" mass="22849">MTRPGPQDPALRIPSRMNTNLLTKGGRETVSVHACKLMVWNIQEAGSSKTINILKEHIRLHMPSIVAIIKTHIYRTRAQTVCDKIGFGGNFRVEARGFQGGIWIFCKLEDVEVDIIHAHEHYVTMEIKQRRHLKWVCTVVYASPHVQMREILWAELQQFASQCTHLWLIAGDFNETINLKERNHGGPDMLTRCTRFKH</sequence>
<comment type="caution">
    <text evidence="1">The sequence shown here is derived from an EMBL/GenBank/DDBJ whole genome shotgun (WGS) entry which is preliminary data.</text>
</comment>
<evidence type="ECO:0008006" key="3">
    <source>
        <dbReference type="Google" id="ProtNLM"/>
    </source>
</evidence>
<dbReference type="SUPFAM" id="SSF56219">
    <property type="entry name" value="DNase I-like"/>
    <property type="match status" value="1"/>
</dbReference>
<dbReference type="PANTHER" id="PTHR35218">
    <property type="entry name" value="RNASE H DOMAIN-CONTAINING PROTEIN"/>
    <property type="match status" value="1"/>
</dbReference>
<dbReference type="Proteomes" id="UP001153076">
    <property type="component" value="Unassembled WGS sequence"/>
</dbReference>
<evidence type="ECO:0000313" key="2">
    <source>
        <dbReference type="Proteomes" id="UP001153076"/>
    </source>
</evidence>